<keyword evidence="3" id="KW-0645">Protease</keyword>
<evidence type="ECO:0000256" key="4">
    <source>
        <dbReference type="ARBA" id="ARBA00022801"/>
    </source>
</evidence>
<accession>A0A1F7RP35</accession>
<dbReference type="Pfam" id="PF17676">
    <property type="entry name" value="Peptidase_S66C"/>
    <property type="match status" value="1"/>
</dbReference>
<dbReference type="InterPro" id="IPR029062">
    <property type="entry name" value="Class_I_gatase-like"/>
</dbReference>
<feature type="domain" description="LD-carboxypeptidase C-terminal" evidence="8">
    <location>
        <begin position="112"/>
        <end position="226"/>
    </location>
</feature>
<organism evidence="9 10">
    <name type="scientific">Candidatus Schekmanbacteria bacterium RBG_13_48_7</name>
    <dbReference type="NCBI Taxonomy" id="1817878"/>
    <lineage>
        <taxon>Bacteria</taxon>
        <taxon>Candidatus Schekmaniibacteriota</taxon>
    </lineage>
</organism>
<dbReference type="Gene3D" id="3.50.30.60">
    <property type="entry name" value="LD-carboxypeptidase A C-terminal domain-like"/>
    <property type="match status" value="1"/>
</dbReference>
<reference evidence="9 10" key="1">
    <citation type="journal article" date="2016" name="Nat. Commun.">
        <title>Thousands of microbial genomes shed light on interconnected biogeochemical processes in an aquifer system.</title>
        <authorList>
            <person name="Anantharaman K."/>
            <person name="Brown C.T."/>
            <person name="Hug L.A."/>
            <person name="Sharon I."/>
            <person name="Castelle C.J."/>
            <person name="Probst A.J."/>
            <person name="Thomas B.C."/>
            <person name="Singh A."/>
            <person name="Wilkins M.J."/>
            <person name="Karaoz U."/>
            <person name="Brodie E.L."/>
            <person name="Williams K.H."/>
            <person name="Hubbard S.S."/>
            <person name="Banfield J.F."/>
        </authorList>
    </citation>
    <scope>NUCLEOTIDE SEQUENCE [LARGE SCALE GENOMIC DNA]</scope>
</reference>
<keyword evidence="2" id="KW-0121">Carboxypeptidase</keyword>
<dbReference type="GO" id="GO:0008236">
    <property type="term" value="F:serine-type peptidase activity"/>
    <property type="evidence" value="ECO:0007669"/>
    <property type="project" value="UniProtKB-KW"/>
</dbReference>
<dbReference type="PANTHER" id="PTHR30237">
    <property type="entry name" value="MURAMOYLTETRAPEPTIDE CARBOXYPEPTIDASE"/>
    <property type="match status" value="1"/>
</dbReference>
<feature type="domain" description="LD-carboxypeptidase N-terminal" evidence="7">
    <location>
        <begin position="1"/>
        <end position="62"/>
    </location>
</feature>
<dbReference type="GO" id="GO:0006508">
    <property type="term" value="P:proteolysis"/>
    <property type="evidence" value="ECO:0007669"/>
    <property type="project" value="UniProtKB-KW"/>
</dbReference>
<dbReference type="Gene3D" id="3.40.50.10740">
    <property type="entry name" value="Class I glutamine amidotransferase-like"/>
    <property type="match status" value="1"/>
</dbReference>
<feature type="active site" description="Nucleophile" evidence="6">
    <location>
        <position position="42"/>
    </location>
</feature>
<dbReference type="GO" id="GO:0004180">
    <property type="term" value="F:carboxypeptidase activity"/>
    <property type="evidence" value="ECO:0007669"/>
    <property type="project" value="UniProtKB-KW"/>
</dbReference>
<evidence type="ECO:0000256" key="6">
    <source>
        <dbReference type="PIRSR" id="PIRSR028757-1"/>
    </source>
</evidence>
<comment type="similarity">
    <text evidence="1">Belongs to the peptidase S66 family.</text>
</comment>
<gene>
    <name evidence="9" type="ORF">A2161_01625</name>
</gene>
<dbReference type="SUPFAM" id="SSF52317">
    <property type="entry name" value="Class I glutamine amidotransferase-like"/>
    <property type="match status" value="1"/>
</dbReference>
<dbReference type="PANTHER" id="PTHR30237:SF2">
    <property type="entry name" value="MUREIN TETRAPEPTIDE CARBOXYPEPTIDASE"/>
    <property type="match status" value="1"/>
</dbReference>
<name>A0A1F7RP35_9BACT</name>
<evidence type="ECO:0000256" key="2">
    <source>
        <dbReference type="ARBA" id="ARBA00022645"/>
    </source>
</evidence>
<dbReference type="EMBL" id="MGDD01000280">
    <property type="protein sequence ID" value="OGL43319.1"/>
    <property type="molecule type" value="Genomic_DNA"/>
</dbReference>
<dbReference type="Pfam" id="PF02016">
    <property type="entry name" value="Peptidase_S66"/>
    <property type="match status" value="1"/>
</dbReference>
<evidence type="ECO:0008006" key="11">
    <source>
        <dbReference type="Google" id="ProtNLM"/>
    </source>
</evidence>
<comment type="caution">
    <text evidence="9">The sequence shown here is derived from an EMBL/GenBank/DDBJ whole genome shotgun (WGS) entry which is preliminary data.</text>
</comment>
<dbReference type="InterPro" id="IPR027461">
    <property type="entry name" value="Carboxypeptidase_A_C_sf"/>
</dbReference>
<feature type="active site" description="Charge relay system" evidence="6">
    <location>
        <position position="212"/>
    </location>
</feature>
<evidence type="ECO:0000313" key="9">
    <source>
        <dbReference type="EMBL" id="OGL43319.1"/>
    </source>
</evidence>
<evidence type="ECO:0000256" key="1">
    <source>
        <dbReference type="ARBA" id="ARBA00010233"/>
    </source>
</evidence>
<protein>
    <recommendedName>
        <fullName evidence="11">LD-carboxypeptidase</fullName>
    </recommendedName>
</protein>
<feature type="active site" description="Charge relay system" evidence="6">
    <location>
        <position position="142"/>
    </location>
</feature>
<evidence type="ECO:0000259" key="7">
    <source>
        <dbReference type="Pfam" id="PF02016"/>
    </source>
</evidence>
<dbReference type="InterPro" id="IPR040449">
    <property type="entry name" value="Peptidase_S66_N"/>
</dbReference>
<dbReference type="AlphaFoldDB" id="A0A1F7RP35"/>
<dbReference type="InterPro" id="IPR027478">
    <property type="entry name" value="LdcA_N"/>
</dbReference>
<dbReference type="Proteomes" id="UP000179266">
    <property type="component" value="Unassembled WGS sequence"/>
</dbReference>
<dbReference type="InterPro" id="IPR040921">
    <property type="entry name" value="Peptidase_S66C"/>
</dbReference>
<evidence type="ECO:0000256" key="5">
    <source>
        <dbReference type="ARBA" id="ARBA00022825"/>
    </source>
</evidence>
<dbReference type="PIRSF" id="PIRSF028757">
    <property type="entry name" value="LD-carboxypeptidase"/>
    <property type="match status" value="1"/>
</dbReference>
<proteinExistence type="inferred from homology"/>
<dbReference type="CDD" id="cd07025">
    <property type="entry name" value="Peptidase_S66"/>
    <property type="match status" value="1"/>
</dbReference>
<sequence length="252" mass="28275">MMADPEVNAIFCARGGYGSARILPYIDLNLFSRNPKIILGFSDITILLLCILKSANIVTFHGPMVSKLGSNCHAQNIKCLIKILSNTKTVNLSDYIPADYSIDVFRHGQGSGFLVGGCLSLLQTCLGTDLNIDLKGKILFWEEVGEKVYRLDRMIEHLYRAGCFKELSGMIIGKLSLCFSDRKNDKQRFFQLLSKYFGEYKYPILYNVPIGHTILQMTLPEGSYCQIDTTGPNIIIKKQHALENLDISSTIF</sequence>
<evidence type="ECO:0000313" key="10">
    <source>
        <dbReference type="Proteomes" id="UP000179266"/>
    </source>
</evidence>
<dbReference type="SUPFAM" id="SSF141986">
    <property type="entry name" value="LD-carboxypeptidase A C-terminal domain-like"/>
    <property type="match status" value="1"/>
</dbReference>
<dbReference type="InterPro" id="IPR003507">
    <property type="entry name" value="S66_fam"/>
</dbReference>
<keyword evidence="5" id="KW-0720">Serine protease</keyword>
<keyword evidence="4" id="KW-0378">Hydrolase</keyword>
<evidence type="ECO:0000256" key="3">
    <source>
        <dbReference type="ARBA" id="ARBA00022670"/>
    </source>
</evidence>
<evidence type="ECO:0000259" key="8">
    <source>
        <dbReference type="Pfam" id="PF17676"/>
    </source>
</evidence>